<accession>A0A914ZHF6</accession>
<dbReference type="AlphaFoldDB" id="A0A914ZHF6"/>
<proteinExistence type="predicted"/>
<keyword evidence="1" id="KW-1185">Reference proteome</keyword>
<dbReference type="WBParaSite" id="PgB02X_g162_t01">
    <property type="protein sequence ID" value="PgB02X_g162_t01"/>
    <property type="gene ID" value="PgB02X_g162"/>
</dbReference>
<organism evidence="1 2">
    <name type="scientific">Parascaris univalens</name>
    <name type="common">Nematode worm</name>
    <dbReference type="NCBI Taxonomy" id="6257"/>
    <lineage>
        <taxon>Eukaryota</taxon>
        <taxon>Metazoa</taxon>
        <taxon>Ecdysozoa</taxon>
        <taxon>Nematoda</taxon>
        <taxon>Chromadorea</taxon>
        <taxon>Rhabditida</taxon>
        <taxon>Spirurina</taxon>
        <taxon>Ascaridomorpha</taxon>
        <taxon>Ascaridoidea</taxon>
        <taxon>Ascarididae</taxon>
        <taxon>Parascaris</taxon>
    </lineage>
</organism>
<protein>
    <submittedName>
        <fullName evidence="2">Uncharacterized protein</fullName>
    </submittedName>
</protein>
<reference evidence="2" key="1">
    <citation type="submission" date="2022-11" db="UniProtKB">
        <authorList>
            <consortium name="WormBaseParasite"/>
        </authorList>
    </citation>
    <scope>IDENTIFICATION</scope>
</reference>
<evidence type="ECO:0000313" key="2">
    <source>
        <dbReference type="WBParaSite" id="PgB02X_g162_t01"/>
    </source>
</evidence>
<name>A0A914ZHF6_PARUN</name>
<sequence>MMYIHRARHTHELAQSDLRIAPQRSTSQTGGTKSVWPPERAALTFRTTHWTGQPRLNDGLRWDYIKQPYILKSVVVNGKTEHNLEKAINHRYLTAYLILIFHCFHCYQCFWKKLYHTKPTVGQHVSSSASAN</sequence>
<dbReference type="Proteomes" id="UP000887569">
    <property type="component" value="Unplaced"/>
</dbReference>
<evidence type="ECO:0000313" key="1">
    <source>
        <dbReference type="Proteomes" id="UP000887569"/>
    </source>
</evidence>